<evidence type="ECO:0000313" key="3">
    <source>
        <dbReference type="Proteomes" id="UP000183263"/>
    </source>
</evidence>
<dbReference type="EMBL" id="FNDN01000007">
    <property type="protein sequence ID" value="SDI39668.1"/>
    <property type="molecule type" value="Genomic_DNA"/>
</dbReference>
<protein>
    <recommendedName>
        <fullName evidence="4">Secreted protein</fullName>
    </recommendedName>
</protein>
<evidence type="ECO:0000256" key="1">
    <source>
        <dbReference type="SAM" id="SignalP"/>
    </source>
</evidence>
<accession>A0A1G8K880</accession>
<feature type="chain" id="PRO_5010281514" description="Secreted protein" evidence="1">
    <location>
        <begin position="28"/>
        <end position="268"/>
    </location>
</feature>
<dbReference type="RefSeq" id="WP_139183268.1">
    <property type="nucleotide sequence ID" value="NZ_FNDN01000007.1"/>
</dbReference>
<proteinExistence type="predicted"/>
<name>A0A1G8K880_9NOCA</name>
<keyword evidence="1" id="KW-0732">Signal</keyword>
<evidence type="ECO:0008006" key="4">
    <source>
        <dbReference type="Google" id="ProtNLM"/>
    </source>
</evidence>
<dbReference type="Proteomes" id="UP000183263">
    <property type="component" value="Unassembled WGS sequence"/>
</dbReference>
<evidence type="ECO:0000313" key="2">
    <source>
        <dbReference type="EMBL" id="SDI39668.1"/>
    </source>
</evidence>
<reference evidence="2 3" key="1">
    <citation type="submission" date="2016-10" db="EMBL/GenBank/DDBJ databases">
        <authorList>
            <person name="de Groot N.N."/>
        </authorList>
    </citation>
    <scope>NUCLEOTIDE SEQUENCE [LARGE SCALE GENOMIC DNA]</scope>
    <source>
        <strain evidence="2 3">DSM 44892</strain>
    </source>
</reference>
<keyword evidence="3" id="KW-1185">Reference proteome</keyword>
<gene>
    <name evidence="2" type="ORF">SAMN05444695_10754</name>
</gene>
<organism evidence="2 3">
    <name type="scientific">Rhodococcus triatomae</name>
    <dbReference type="NCBI Taxonomy" id="300028"/>
    <lineage>
        <taxon>Bacteria</taxon>
        <taxon>Bacillati</taxon>
        <taxon>Actinomycetota</taxon>
        <taxon>Actinomycetes</taxon>
        <taxon>Mycobacteriales</taxon>
        <taxon>Nocardiaceae</taxon>
        <taxon>Rhodococcus</taxon>
    </lineage>
</organism>
<feature type="signal peptide" evidence="1">
    <location>
        <begin position="1"/>
        <end position="27"/>
    </location>
</feature>
<dbReference type="AlphaFoldDB" id="A0A1G8K880"/>
<sequence length="268" mass="28063">MRRALSIVTAAAAAVATTAMLAGSAHADPAEPDPADNPVVAYAQENPRDFIGINALAEKEFGQSVEFTVSDVDGPVDARTADALSNLGAAGFPEFAPFAVPTNAFSVVGYWLPSAGRGATYMGTWDFRDDYVNGSAPDDFASIMFDWSSSCLILTSTTYNSYYYDGERTTDSTMYLKDGGIGGSPIVGLRDATSGFKLNVDHGHMSASVLRKPGCSAQQFGAQFAYEHNQDGGSALSVSASFLGGLSVGYSGGPDAMQKSTTPGYLQF</sequence>
<dbReference type="OrthoDB" id="5192210at2"/>